<dbReference type="RefSeq" id="WP_181472019.1">
    <property type="nucleotide sequence ID" value="NZ_JACEFG010000002.1"/>
</dbReference>
<feature type="transmembrane region" description="Helical" evidence="1">
    <location>
        <begin position="228"/>
        <end position="249"/>
    </location>
</feature>
<dbReference type="AlphaFoldDB" id="A0A838CSH5"/>
<organism evidence="2 3">
    <name type="scientific">Halobacillus locisalis</name>
    <dbReference type="NCBI Taxonomy" id="220753"/>
    <lineage>
        <taxon>Bacteria</taxon>
        <taxon>Bacillati</taxon>
        <taxon>Bacillota</taxon>
        <taxon>Bacilli</taxon>
        <taxon>Bacillales</taxon>
        <taxon>Bacillaceae</taxon>
        <taxon>Halobacillus</taxon>
    </lineage>
</organism>
<feature type="transmembrane region" description="Helical" evidence="1">
    <location>
        <begin position="146"/>
        <end position="168"/>
    </location>
</feature>
<evidence type="ECO:0000313" key="3">
    <source>
        <dbReference type="Proteomes" id="UP000571017"/>
    </source>
</evidence>
<reference evidence="2 3" key="1">
    <citation type="journal article" date="2004" name="Extremophiles">
        <title>Halobacillus locisalis sp. nov., a halophilic bacterium isolated from a marine solar saltern of the Yellow Sea in Korea.</title>
        <authorList>
            <person name="Yoon J.H."/>
            <person name="Kang K.H."/>
            <person name="Oh T.K."/>
            <person name="Park Y.H."/>
        </authorList>
    </citation>
    <scope>NUCLEOTIDE SEQUENCE [LARGE SCALE GENOMIC DNA]</scope>
    <source>
        <strain evidence="2 3">KCTC 3788</strain>
    </source>
</reference>
<sequence length="318" mass="34333">METTKLKPRSVGENLDKTFSLAKTHFKSYFIILLLLMGPGFLINYIFLFLGGANVIKGTTEGGFFASLDNDTQATGVQQFVLENLGSGMELLFVVLTGLASFILIPMAHASVLIGTTKGMKNESWTVSEVIKGAFSRFWPLIGSSLLFGVIVTISLTAGLLFVVFAGFGTASGGSAVGAIILGVMFLLAVVALAIFFTIKLGFFFASVTFEKVAPGFSKSWKLTKGRFWPTFGFFAVVIIINICISFLLEGIASFALGTSVLSTVLMNLSSIITTLFLMVGYAVYYTDLRTRNEASNIRDMISSYKSDDEAVPSSTDR</sequence>
<comment type="caution">
    <text evidence="2">The sequence shown here is derived from an EMBL/GenBank/DDBJ whole genome shotgun (WGS) entry which is preliminary data.</text>
</comment>
<dbReference type="EMBL" id="JACEFG010000002">
    <property type="protein sequence ID" value="MBA2174970.1"/>
    <property type="molecule type" value="Genomic_DNA"/>
</dbReference>
<feature type="transmembrane region" description="Helical" evidence="1">
    <location>
        <begin position="91"/>
        <end position="114"/>
    </location>
</feature>
<name>A0A838CSH5_9BACI</name>
<proteinExistence type="predicted"/>
<keyword evidence="3" id="KW-1185">Reference proteome</keyword>
<evidence type="ECO:0008006" key="4">
    <source>
        <dbReference type="Google" id="ProtNLM"/>
    </source>
</evidence>
<dbReference type="Proteomes" id="UP000571017">
    <property type="component" value="Unassembled WGS sequence"/>
</dbReference>
<gene>
    <name evidence="2" type="ORF">H0266_08705</name>
</gene>
<evidence type="ECO:0000256" key="1">
    <source>
        <dbReference type="SAM" id="Phobius"/>
    </source>
</evidence>
<feature type="transmembrane region" description="Helical" evidence="1">
    <location>
        <begin position="29"/>
        <end position="50"/>
    </location>
</feature>
<protein>
    <recommendedName>
        <fullName evidence="4">Membrane domain of glycerophosphoryl diester phosphodiesterase</fullName>
    </recommendedName>
</protein>
<accession>A0A838CSH5</accession>
<evidence type="ECO:0000313" key="2">
    <source>
        <dbReference type="EMBL" id="MBA2174970.1"/>
    </source>
</evidence>
<feature type="transmembrane region" description="Helical" evidence="1">
    <location>
        <begin position="261"/>
        <end position="285"/>
    </location>
</feature>
<feature type="transmembrane region" description="Helical" evidence="1">
    <location>
        <begin position="180"/>
        <end position="207"/>
    </location>
</feature>
<keyword evidence="1" id="KW-0812">Transmembrane</keyword>
<keyword evidence="1" id="KW-1133">Transmembrane helix</keyword>
<keyword evidence="1" id="KW-0472">Membrane</keyword>